<dbReference type="GO" id="GO:0006289">
    <property type="term" value="P:nucleotide-excision repair"/>
    <property type="evidence" value="ECO:0007669"/>
    <property type="project" value="InterPro"/>
</dbReference>
<evidence type="ECO:0008006" key="3">
    <source>
        <dbReference type="Google" id="ProtNLM"/>
    </source>
</evidence>
<dbReference type="AlphaFoldDB" id="A0A4S8I7B2"/>
<organism evidence="1 2">
    <name type="scientific">Musa balbisiana</name>
    <name type="common">Banana</name>
    <dbReference type="NCBI Taxonomy" id="52838"/>
    <lineage>
        <taxon>Eukaryota</taxon>
        <taxon>Viridiplantae</taxon>
        <taxon>Streptophyta</taxon>
        <taxon>Embryophyta</taxon>
        <taxon>Tracheophyta</taxon>
        <taxon>Spermatophyta</taxon>
        <taxon>Magnoliopsida</taxon>
        <taxon>Liliopsida</taxon>
        <taxon>Zingiberales</taxon>
        <taxon>Musaceae</taxon>
        <taxon>Musa</taxon>
    </lineage>
</organism>
<dbReference type="PANTHER" id="PTHR12856">
    <property type="entry name" value="TRANSCRIPTION INITIATION FACTOR IIH-RELATED"/>
    <property type="match status" value="1"/>
</dbReference>
<comment type="caution">
    <text evidence="1">The sequence shown here is derived from an EMBL/GenBank/DDBJ whole genome shotgun (WGS) entry which is preliminary data.</text>
</comment>
<evidence type="ECO:0000313" key="1">
    <source>
        <dbReference type="EMBL" id="THU43254.1"/>
    </source>
</evidence>
<name>A0A4S8I7B2_MUSBA</name>
<dbReference type="EMBL" id="PYDT01000159">
    <property type="protein sequence ID" value="THU43254.1"/>
    <property type="molecule type" value="Genomic_DNA"/>
</dbReference>
<dbReference type="InterPro" id="IPR027079">
    <property type="entry name" value="Tfb1/GTF2H1"/>
</dbReference>
<proteinExistence type="predicted"/>
<gene>
    <name evidence="1" type="ORF">C4D60_Mb00t07140</name>
</gene>
<accession>A0A4S8I7B2</accession>
<dbReference type="Proteomes" id="UP000317650">
    <property type="component" value="Unassembled WGS sequence"/>
</dbReference>
<protein>
    <recommendedName>
        <fullName evidence="3">RNA polymerase II transcription factor B subunit 1-1</fullName>
    </recommendedName>
</protein>
<dbReference type="STRING" id="52838.A0A4S8I7B2"/>
<reference evidence="1 2" key="1">
    <citation type="journal article" date="2019" name="Nat. Plants">
        <title>Genome sequencing of Musa balbisiana reveals subgenome evolution and function divergence in polyploid bananas.</title>
        <authorList>
            <person name="Yao X."/>
        </authorList>
    </citation>
    <scope>NUCLEOTIDE SEQUENCE [LARGE SCALE GENOMIC DNA]</scope>
    <source>
        <strain evidence="2">cv. DH-PKW</strain>
        <tissue evidence="1">Leaves</tissue>
    </source>
</reference>
<evidence type="ECO:0000313" key="2">
    <source>
        <dbReference type="Proteomes" id="UP000317650"/>
    </source>
</evidence>
<dbReference type="GO" id="GO:0006351">
    <property type="term" value="P:DNA-templated transcription"/>
    <property type="evidence" value="ECO:0007669"/>
    <property type="project" value="InterPro"/>
</dbReference>
<sequence length="306" mass="34861">MVRAVNFKYEYIKSIIWLPNFSFLVNFQDHGILRDGSKETADSENDLARRTLAQDVNRHAAVVLEGRALESSADPLDENSNIERQERVSRMTEIEDLQAPHSLPYAPLCIKDPREYFDSQQVNALKALGGTGAGSKTIDYSLNTEEAYSYLMHQISEVKAQGLHNPIVQSEVACKVLSGLTQQISSTRYHLGKNPQESVLDRLPKRTKDEIMLHWTSIQELLRHFWSSYPITTSYLYNKVLRLKSAMTDIYQKLKAIKDVQSDFRHQISLLVQPMLQALDAAFAHYDAEEHKHSKKNGAKPNGFVQ</sequence>
<keyword evidence="2" id="KW-1185">Reference proteome</keyword>
<dbReference type="GO" id="GO:0000439">
    <property type="term" value="C:transcription factor TFIIH core complex"/>
    <property type="evidence" value="ECO:0007669"/>
    <property type="project" value="InterPro"/>
</dbReference>